<sequence length="342" mass="39118">MSTHLNASYLNPRTSLNTRSGRNNETYQPGDDDSQIEKEDYGIAQRKDESVKIVKSLTRCMNSLMGKPVIDGVESPYVYQDILKPKNVDPRTWQNHRYGQEVYECEEDFDVANELYDLVIIISMKIAEFLNRLSILIKIIFSVIDLLSLLVRRIDKLEKENKELKYTQRRKKDQSQLIQSMIKRIDRLESKQSHSHPVRYSPQSLKSKCKGVDRSLPDTVCTIEETDGDISKTGFTSQFNQEIALARGGEILSSSFFIDGEKKRKAPPTPPSSTRSRSKTSTLKSSKSSDRREREAFSSINKSSTKPLRRSTRNSSANMFINYKDSSSESEAIEIDDDYKLA</sequence>
<organism evidence="2 3">
    <name type="scientific">Kwoniella dendrophila CBS 6074</name>
    <dbReference type="NCBI Taxonomy" id="1295534"/>
    <lineage>
        <taxon>Eukaryota</taxon>
        <taxon>Fungi</taxon>
        <taxon>Dikarya</taxon>
        <taxon>Basidiomycota</taxon>
        <taxon>Agaricomycotina</taxon>
        <taxon>Tremellomycetes</taxon>
        <taxon>Tremellales</taxon>
        <taxon>Cryptococcaceae</taxon>
        <taxon>Kwoniella</taxon>
    </lineage>
</organism>
<feature type="region of interest" description="Disordered" evidence="1">
    <location>
        <begin position="189"/>
        <end position="212"/>
    </location>
</feature>
<reference evidence="2 3" key="1">
    <citation type="submission" date="2024-01" db="EMBL/GenBank/DDBJ databases">
        <title>Comparative genomics of Cryptococcus and Kwoniella reveals pathogenesis evolution and contrasting modes of karyotype evolution via chromosome fusion or intercentromeric recombination.</title>
        <authorList>
            <person name="Coelho M.A."/>
            <person name="David-Palma M."/>
            <person name="Shea T."/>
            <person name="Bowers K."/>
            <person name="McGinley-Smith S."/>
            <person name="Mohammad A.W."/>
            <person name="Gnirke A."/>
            <person name="Yurkov A.M."/>
            <person name="Nowrousian M."/>
            <person name="Sun S."/>
            <person name="Cuomo C.A."/>
            <person name="Heitman J."/>
        </authorList>
    </citation>
    <scope>NUCLEOTIDE SEQUENCE [LARGE SCALE GENOMIC DNA]</scope>
    <source>
        <strain evidence="2 3">CBS 6074</strain>
    </source>
</reference>
<evidence type="ECO:0000313" key="2">
    <source>
        <dbReference type="EMBL" id="WWC86475.1"/>
    </source>
</evidence>
<feature type="region of interest" description="Disordered" evidence="1">
    <location>
        <begin position="258"/>
        <end position="342"/>
    </location>
</feature>
<dbReference type="AlphaFoldDB" id="A0AAX4JPJ5"/>
<name>A0AAX4JPJ5_9TREE</name>
<gene>
    <name evidence="2" type="ORF">L201_001352</name>
</gene>
<feature type="compositionally biased region" description="Low complexity" evidence="1">
    <location>
        <begin position="272"/>
        <end position="286"/>
    </location>
</feature>
<dbReference type="RefSeq" id="XP_066073238.1">
    <property type="nucleotide sequence ID" value="XM_066217141.1"/>
</dbReference>
<accession>A0AAX4JPJ5</accession>
<evidence type="ECO:0000313" key="3">
    <source>
        <dbReference type="Proteomes" id="UP001355207"/>
    </source>
</evidence>
<feature type="compositionally biased region" description="Acidic residues" evidence="1">
    <location>
        <begin position="331"/>
        <end position="342"/>
    </location>
</feature>
<dbReference type="Proteomes" id="UP001355207">
    <property type="component" value="Chromosome 1"/>
</dbReference>
<dbReference type="GeneID" id="91092024"/>
<feature type="region of interest" description="Disordered" evidence="1">
    <location>
        <begin position="1"/>
        <end position="35"/>
    </location>
</feature>
<keyword evidence="3" id="KW-1185">Reference proteome</keyword>
<feature type="compositionally biased region" description="Polar residues" evidence="1">
    <location>
        <begin position="1"/>
        <end position="27"/>
    </location>
</feature>
<dbReference type="EMBL" id="CP144098">
    <property type="protein sequence ID" value="WWC86475.1"/>
    <property type="molecule type" value="Genomic_DNA"/>
</dbReference>
<proteinExistence type="predicted"/>
<protein>
    <submittedName>
        <fullName evidence="2">Uncharacterized protein</fullName>
    </submittedName>
</protein>
<feature type="compositionally biased region" description="Basic and acidic residues" evidence="1">
    <location>
        <begin position="287"/>
        <end position="296"/>
    </location>
</feature>
<evidence type="ECO:0000256" key="1">
    <source>
        <dbReference type="SAM" id="MobiDB-lite"/>
    </source>
</evidence>